<dbReference type="InterPro" id="IPR000504">
    <property type="entry name" value="RRM_dom"/>
</dbReference>
<protein>
    <recommendedName>
        <fullName evidence="5">RRM domain-containing protein</fullName>
    </recommendedName>
</protein>
<evidence type="ECO:0000256" key="3">
    <source>
        <dbReference type="PROSITE-ProRule" id="PRU00176"/>
    </source>
</evidence>
<feature type="compositionally biased region" description="Polar residues" evidence="4">
    <location>
        <begin position="209"/>
        <end position="240"/>
    </location>
</feature>
<evidence type="ECO:0000313" key="8">
    <source>
        <dbReference type="Proteomes" id="UP000663870"/>
    </source>
</evidence>
<feature type="region of interest" description="Disordered" evidence="4">
    <location>
        <begin position="209"/>
        <end position="268"/>
    </location>
</feature>
<reference evidence="7" key="1">
    <citation type="submission" date="2021-02" db="EMBL/GenBank/DDBJ databases">
        <authorList>
            <person name="Nowell W R."/>
        </authorList>
    </citation>
    <scope>NUCLEOTIDE SEQUENCE</scope>
</reference>
<dbReference type="GO" id="GO:0003723">
    <property type="term" value="F:RNA binding"/>
    <property type="evidence" value="ECO:0007669"/>
    <property type="project" value="UniProtKB-UniRule"/>
</dbReference>
<dbReference type="CDD" id="cd12254">
    <property type="entry name" value="RRM_hnRNPH_ESRPs_RBM12_like"/>
    <property type="match status" value="2"/>
</dbReference>
<dbReference type="InterPro" id="IPR035979">
    <property type="entry name" value="RBD_domain_sf"/>
</dbReference>
<dbReference type="PANTHER" id="PTHR13976">
    <property type="entry name" value="HETEROGENEOUS NUCLEAR RIBONUCLEOPROTEIN-RELATED"/>
    <property type="match status" value="1"/>
</dbReference>
<organism evidence="7 8">
    <name type="scientific">Rotaria sordida</name>
    <dbReference type="NCBI Taxonomy" id="392033"/>
    <lineage>
        <taxon>Eukaryota</taxon>
        <taxon>Metazoa</taxon>
        <taxon>Spiralia</taxon>
        <taxon>Gnathifera</taxon>
        <taxon>Rotifera</taxon>
        <taxon>Eurotatoria</taxon>
        <taxon>Bdelloidea</taxon>
        <taxon>Philodinida</taxon>
        <taxon>Philodinidae</taxon>
        <taxon>Rotaria</taxon>
    </lineage>
</organism>
<keyword evidence="1" id="KW-0677">Repeat</keyword>
<keyword evidence="8" id="KW-1185">Reference proteome</keyword>
<dbReference type="SUPFAM" id="SSF54928">
    <property type="entry name" value="RNA-binding domain, RBD"/>
    <property type="match status" value="3"/>
</dbReference>
<dbReference type="EMBL" id="CAJNOL010001456">
    <property type="protein sequence ID" value="CAF1362711.1"/>
    <property type="molecule type" value="Genomic_DNA"/>
</dbReference>
<gene>
    <name evidence="7" type="ORF">JXQ802_LOCUS32717</name>
    <name evidence="6" type="ORF">PYM288_LOCUS1699</name>
</gene>
<evidence type="ECO:0000259" key="5">
    <source>
        <dbReference type="PROSITE" id="PS50102"/>
    </source>
</evidence>
<sequence>MNGSYNGCNFVVRLRGLPWSTTQSEILNFLQGCKIRRIHFITNDQGRSTGECFVVVETKEDIDLARSYDKNMLGTRYIEVFESSHAAMSDIMKNHNNDLSNSQNNSSNNDNWREPVVRLRGLPYHSTKSDVMKFFNGLDIAQNGVHISSSKPAGEAFVAFVNMDNALRALEFNRMNMGHRYIEIFKSTYAEARTSIINDTQLMVRQKTNAALQPQGSSMNNTGSNCNNDMNQYSNDPSSQNNYNSDDRNVNNYTTGNNESGSLKRPMPSSFTMKLRGVPFEAGKKEIYDFFSPLIPIRVEQENTIRGRPPIWYVEFGSREEATEAMGFHKKYMGTRYIELFPLFDDNDRSKMIRS</sequence>
<dbReference type="EMBL" id="CAJNOH010000009">
    <property type="protein sequence ID" value="CAF0743622.1"/>
    <property type="molecule type" value="Genomic_DNA"/>
</dbReference>
<comment type="caution">
    <text evidence="7">The sequence shown here is derived from an EMBL/GenBank/DDBJ whole genome shotgun (WGS) entry which is preliminary data.</text>
</comment>
<dbReference type="InterPro" id="IPR012677">
    <property type="entry name" value="Nucleotide-bd_a/b_plait_sf"/>
</dbReference>
<evidence type="ECO:0000256" key="1">
    <source>
        <dbReference type="ARBA" id="ARBA00022737"/>
    </source>
</evidence>
<feature type="domain" description="RRM" evidence="5">
    <location>
        <begin position="115"/>
        <end position="189"/>
    </location>
</feature>
<dbReference type="AlphaFoldDB" id="A0A815I8R1"/>
<dbReference type="Proteomes" id="UP000663870">
    <property type="component" value="Unassembled WGS sequence"/>
</dbReference>
<evidence type="ECO:0000256" key="2">
    <source>
        <dbReference type="ARBA" id="ARBA00022884"/>
    </source>
</evidence>
<evidence type="ECO:0000256" key="4">
    <source>
        <dbReference type="SAM" id="MobiDB-lite"/>
    </source>
</evidence>
<proteinExistence type="predicted"/>
<dbReference type="InterPro" id="IPR050666">
    <property type="entry name" value="ESRP"/>
</dbReference>
<dbReference type="Pfam" id="PF00076">
    <property type="entry name" value="RRM_1"/>
    <property type="match status" value="1"/>
</dbReference>
<dbReference type="SMART" id="SM00360">
    <property type="entry name" value="RRM"/>
    <property type="match status" value="3"/>
</dbReference>
<dbReference type="Gene3D" id="3.30.70.330">
    <property type="match status" value="3"/>
</dbReference>
<evidence type="ECO:0000313" key="6">
    <source>
        <dbReference type="EMBL" id="CAF0743622.1"/>
    </source>
</evidence>
<name>A0A815I8R1_9BILA</name>
<evidence type="ECO:0000313" key="7">
    <source>
        <dbReference type="EMBL" id="CAF1362711.1"/>
    </source>
</evidence>
<keyword evidence="2 3" id="KW-0694">RNA-binding</keyword>
<dbReference type="PROSITE" id="PS50102">
    <property type="entry name" value="RRM"/>
    <property type="match status" value="1"/>
</dbReference>
<dbReference type="Proteomes" id="UP000663854">
    <property type="component" value="Unassembled WGS sequence"/>
</dbReference>
<accession>A0A815I8R1</accession>